<dbReference type="Proteomes" id="UP000630923">
    <property type="component" value="Unassembled WGS sequence"/>
</dbReference>
<keyword evidence="2" id="KW-1185">Reference proteome</keyword>
<organism evidence="1 2">
    <name type="scientific">Kordiimonas sediminis</name>
    <dbReference type="NCBI Taxonomy" id="1735581"/>
    <lineage>
        <taxon>Bacteria</taxon>
        <taxon>Pseudomonadati</taxon>
        <taxon>Pseudomonadota</taxon>
        <taxon>Alphaproteobacteria</taxon>
        <taxon>Kordiimonadales</taxon>
        <taxon>Kordiimonadaceae</taxon>
        <taxon>Kordiimonas</taxon>
    </lineage>
</organism>
<proteinExistence type="predicted"/>
<sequence>MNRAFAVHDYKAFIYPRAYRDQHIAKMIFCSVILLALLASAGTYPANAATAKNRVAAPNLGHAPITQAPMLFTDASDEAPRATARSFVLSAGLYRGMSLMILDDLKVHPAITNYVSRHGMNRVQPIVVQHIKRAVAAHTFEWADMLADLLAEEFSTEELRSIRDQQTASPYFGAFVAKQSALQTRIRERGQSILQTATDEVLADVSASFSSVSNAQTSRSALSD</sequence>
<evidence type="ECO:0000313" key="2">
    <source>
        <dbReference type="Proteomes" id="UP000630923"/>
    </source>
</evidence>
<evidence type="ECO:0000313" key="1">
    <source>
        <dbReference type="EMBL" id="GHF11412.1"/>
    </source>
</evidence>
<reference evidence="1" key="2">
    <citation type="submission" date="2020-09" db="EMBL/GenBank/DDBJ databases">
        <authorList>
            <person name="Sun Q."/>
            <person name="Kim S."/>
        </authorList>
    </citation>
    <scope>NUCLEOTIDE SEQUENCE</scope>
    <source>
        <strain evidence="1">KCTC 42590</strain>
    </source>
</reference>
<name>A0A919AJN8_9PROT</name>
<dbReference type="AlphaFoldDB" id="A0A919AJN8"/>
<comment type="caution">
    <text evidence="1">The sequence shown here is derived from an EMBL/GenBank/DDBJ whole genome shotgun (WGS) entry which is preliminary data.</text>
</comment>
<gene>
    <name evidence="1" type="ORF">GCM10017044_01460</name>
</gene>
<accession>A0A919AJN8</accession>
<reference evidence="1" key="1">
    <citation type="journal article" date="2014" name="Int. J. Syst. Evol. Microbiol.">
        <title>Complete genome sequence of Corynebacterium casei LMG S-19264T (=DSM 44701T), isolated from a smear-ripened cheese.</title>
        <authorList>
            <consortium name="US DOE Joint Genome Institute (JGI-PGF)"/>
            <person name="Walter F."/>
            <person name="Albersmeier A."/>
            <person name="Kalinowski J."/>
            <person name="Ruckert C."/>
        </authorList>
    </citation>
    <scope>NUCLEOTIDE SEQUENCE</scope>
    <source>
        <strain evidence="1">KCTC 42590</strain>
    </source>
</reference>
<dbReference type="EMBL" id="BNCI01000001">
    <property type="protein sequence ID" value="GHF11412.1"/>
    <property type="molecule type" value="Genomic_DNA"/>
</dbReference>
<protein>
    <submittedName>
        <fullName evidence="1">Uncharacterized protein</fullName>
    </submittedName>
</protein>